<evidence type="ECO:0000256" key="2">
    <source>
        <dbReference type="ARBA" id="ARBA00004651"/>
    </source>
</evidence>
<keyword evidence="9 13" id="KW-1133">Transmembrane helix</keyword>
<keyword evidence="10" id="KW-0408">Iron</keyword>
<keyword evidence="8" id="KW-0249">Electron transport</keyword>
<keyword evidence="11 13" id="KW-0472">Membrane</keyword>
<feature type="transmembrane region" description="Helical" evidence="13">
    <location>
        <begin position="141"/>
        <end position="164"/>
    </location>
</feature>
<proteinExistence type="inferred from homology"/>
<evidence type="ECO:0000313" key="15">
    <source>
        <dbReference type="EMBL" id="MFD2111934.1"/>
    </source>
</evidence>
<evidence type="ECO:0000256" key="10">
    <source>
        <dbReference type="ARBA" id="ARBA00023004"/>
    </source>
</evidence>
<dbReference type="InterPro" id="IPR016174">
    <property type="entry name" value="Di-haem_cyt_TM"/>
</dbReference>
<keyword evidence="4" id="KW-1003">Cell membrane</keyword>
<dbReference type="RefSeq" id="WP_386025776.1">
    <property type="nucleotide sequence ID" value="NZ_JBHUHX010000016.1"/>
</dbReference>
<evidence type="ECO:0000256" key="4">
    <source>
        <dbReference type="ARBA" id="ARBA00022475"/>
    </source>
</evidence>
<accession>A0ABW4YB32</accession>
<gene>
    <name evidence="15" type="ORF">ACFSJC_08790</name>
</gene>
<keyword evidence="5" id="KW-0349">Heme</keyword>
<organism evidence="15 16">
    <name type="scientific">Thiorhodococcus fuscus</name>
    <dbReference type="NCBI Taxonomy" id="527200"/>
    <lineage>
        <taxon>Bacteria</taxon>
        <taxon>Pseudomonadati</taxon>
        <taxon>Pseudomonadota</taxon>
        <taxon>Gammaproteobacteria</taxon>
        <taxon>Chromatiales</taxon>
        <taxon>Chromatiaceae</taxon>
        <taxon>Thiorhodococcus</taxon>
    </lineage>
</organism>
<evidence type="ECO:0000256" key="12">
    <source>
        <dbReference type="ARBA" id="ARBA00037975"/>
    </source>
</evidence>
<feature type="transmembrane region" description="Helical" evidence="13">
    <location>
        <begin position="12"/>
        <end position="32"/>
    </location>
</feature>
<feature type="transmembrane region" description="Helical" evidence="13">
    <location>
        <begin position="96"/>
        <end position="121"/>
    </location>
</feature>
<feature type="transmembrane region" description="Helical" evidence="13">
    <location>
        <begin position="52"/>
        <end position="70"/>
    </location>
</feature>
<name>A0ABW4YB32_9GAMM</name>
<dbReference type="Gene3D" id="1.20.950.20">
    <property type="entry name" value="Transmembrane di-heme cytochromes, Chain C"/>
    <property type="match status" value="1"/>
</dbReference>
<keyword evidence="3" id="KW-0813">Transport</keyword>
<evidence type="ECO:0000256" key="6">
    <source>
        <dbReference type="ARBA" id="ARBA00022692"/>
    </source>
</evidence>
<comment type="caution">
    <text evidence="15">The sequence shown here is derived from an EMBL/GenBank/DDBJ whole genome shotgun (WGS) entry which is preliminary data.</text>
</comment>
<dbReference type="Pfam" id="PF01292">
    <property type="entry name" value="Ni_hydr_CYTB"/>
    <property type="match status" value="1"/>
</dbReference>
<keyword evidence="7" id="KW-0479">Metal-binding</keyword>
<dbReference type="InterPro" id="IPR052168">
    <property type="entry name" value="Cytochrome_b561_oxidase"/>
</dbReference>
<evidence type="ECO:0000256" key="5">
    <source>
        <dbReference type="ARBA" id="ARBA00022617"/>
    </source>
</evidence>
<evidence type="ECO:0000313" key="16">
    <source>
        <dbReference type="Proteomes" id="UP001597337"/>
    </source>
</evidence>
<dbReference type="PANTHER" id="PTHR30529">
    <property type="entry name" value="CYTOCHROME B561"/>
    <property type="match status" value="1"/>
</dbReference>
<dbReference type="InterPro" id="IPR011577">
    <property type="entry name" value="Cyt_b561_bac/Ni-Hgenase"/>
</dbReference>
<dbReference type="Proteomes" id="UP001597337">
    <property type="component" value="Unassembled WGS sequence"/>
</dbReference>
<reference evidence="16" key="1">
    <citation type="journal article" date="2019" name="Int. J. Syst. Evol. Microbiol.">
        <title>The Global Catalogue of Microorganisms (GCM) 10K type strain sequencing project: providing services to taxonomists for standard genome sequencing and annotation.</title>
        <authorList>
            <consortium name="The Broad Institute Genomics Platform"/>
            <consortium name="The Broad Institute Genome Sequencing Center for Infectious Disease"/>
            <person name="Wu L."/>
            <person name="Ma J."/>
        </authorList>
    </citation>
    <scope>NUCLEOTIDE SEQUENCE [LARGE SCALE GENOMIC DNA]</scope>
    <source>
        <strain evidence="16">KACC 12597</strain>
    </source>
</reference>
<sequence length="180" mass="19851">MNRYTLLQRLIHWLVALMVLGLLLGGLAFWALDYEGLSKLFGEDTTNMLFMVHKSVGILILALTLLRIWLRKRTPAPPYDPPLGLIERMVGGGVHLLLYLFLIALPIVGWVATAASGYPIQFFGTQLPGLIGENKELGAMLFTYHGIGGLIVAGLLLIHIAAGLKHWRLKDGVMTRISLP</sequence>
<evidence type="ECO:0000256" key="11">
    <source>
        <dbReference type="ARBA" id="ARBA00023136"/>
    </source>
</evidence>
<evidence type="ECO:0000256" key="3">
    <source>
        <dbReference type="ARBA" id="ARBA00022448"/>
    </source>
</evidence>
<comment type="subcellular location">
    <subcellularLocation>
        <location evidence="2">Cell membrane</location>
        <topology evidence="2">Multi-pass membrane protein</topology>
    </subcellularLocation>
</comment>
<comment type="cofactor">
    <cofactor evidence="1">
        <name>heme b</name>
        <dbReference type="ChEBI" id="CHEBI:60344"/>
    </cofactor>
</comment>
<dbReference type="PANTHER" id="PTHR30529:SF1">
    <property type="entry name" value="CYTOCHROME B561 HOMOLOG 2"/>
    <property type="match status" value="1"/>
</dbReference>
<evidence type="ECO:0000256" key="13">
    <source>
        <dbReference type="SAM" id="Phobius"/>
    </source>
</evidence>
<keyword evidence="16" id="KW-1185">Reference proteome</keyword>
<evidence type="ECO:0000259" key="14">
    <source>
        <dbReference type="Pfam" id="PF01292"/>
    </source>
</evidence>
<keyword evidence="6 13" id="KW-0812">Transmembrane</keyword>
<evidence type="ECO:0000256" key="9">
    <source>
        <dbReference type="ARBA" id="ARBA00022989"/>
    </source>
</evidence>
<evidence type="ECO:0000256" key="7">
    <source>
        <dbReference type="ARBA" id="ARBA00022723"/>
    </source>
</evidence>
<evidence type="ECO:0000256" key="1">
    <source>
        <dbReference type="ARBA" id="ARBA00001970"/>
    </source>
</evidence>
<evidence type="ECO:0000256" key="8">
    <source>
        <dbReference type="ARBA" id="ARBA00022982"/>
    </source>
</evidence>
<feature type="domain" description="Cytochrome b561 bacterial/Ni-hydrogenase" evidence="14">
    <location>
        <begin position="3"/>
        <end position="176"/>
    </location>
</feature>
<dbReference type="EMBL" id="JBHUHX010000016">
    <property type="protein sequence ID" value="MFD2111934.1"/>
    <property type="molecule type" value="Genomic_DNA"/>
</dbReference>
<protein>
    <submittedName>
        <fullName evidence="15">Cytochrome b</fullName>
    </submittedName>
</protein>
<dbReference type="SUPFAM" id="SSF81342">
    <property type="entry name" value="Transmembrane di-heme cytochromes"/>
    <property type="match status" value="1"/>
</dbReference>
<comment type="similarity">
    <text evidence="12">Belongs to the cytochrome b561 family.</text>
</comment>